<evidence type="ECO:0000313" key="4">
    <source>
        <dbReference type="Proteomes" id="UP000199682"/>
    </source>
</evidence>
<dbReference type="EMBL" id="FNET01000001">
    <property type="protein sequence ID" value="SDI91678.1"/>
    <property type="molecule type" value="Genomic_DNA"/>
</dbReference>
<dbReference type="Pfam" id="PF00144">
    <property type="entry name" value="Beta-lactamase"/>
    <property type="match status" value="1"/>
</dbReference>
<gene>
    <name evidence="3" type="ORF">SAMN04488074_10128</name>
</gene>
<dbReference type="InterPro" id="IPR050491">
    <property type="entry name" value="AmpC-like"/>
</dbReference>
<reference evidence="4" key="1">
    <citation type="submission" date="2016-10" db="EMBL/GenBank/DDBJ databases">
        <authorList>
            <person name="Varghese N."/>
            <person name="Submissions S."/>
        </authorList>
    </citation>
    <scope>NUCLEOTIDE SEQUENCE [LARGE SCALE GENOMIC DNA]</scope>
    <source>
        <strain evidence="4">DSM 44796</strain>
    </source>
</reference>
<dbReference type="GO" id="GO:0004180">
    <property type="term" value="F:carboxypeptidase activity"/>
    <property type="evidence" value="ECO:0007669"/>
    <property type="project" value="UniProtKB-KW"/>
</dbReference>
<dbReference type="InterPro" id="IPR012338">
    <property type="entry name" value="Beta-lactam/transpept-like"/>
</dbReference>
<dbReference type="Proteomes" id="UP000199682">
    <property type="component" value="Unassembled WGS sequence"/>
</dbReference>
<keyword evidence="3" id="KW-0645">Protease</keyword>
<feature type="signal peptide" evidence="1">
    <location>
        <begin position="1"/>
        <end position="21"/>
    </location>
</feature>
<name>A0A1G8PH78_9PSEU</name>
<dbReference type="PANTHER" id="PTHR46825">
    <property type="entry name" value="D-ALANYL-D-ALANINE-CARBOXYPEPTIDASE/ENDOPEPTIDASE AMPH"/>
    <property type="match status" value="1"/>
</dbReference>
<feature type="domain" description="Beta-lactamase-related" evidence="2">
    <location>
        <begin position="35"/>
        <end position="333"/>
    </location>
</feature>
<proteinExistence type="predicted"/>
<organism evidence="3 4">
    <name type="scientific">Lentzea albidocapillata subsp. violacea</name>
    <dbReference type="NCBI Taxonomy" id="128104"/>
    <lineage>
        <taxon>Bacteria</taxon>
        <taxon>Bacillati</taxon>
        <taxon>Actinomycetota</taxon>
        <taxon>Actinomycetes</taxon>
        <taxon>Pseudonocardiales</taxon>
        <taxon>Pseudonocardiaceae</taxon>
        <taxon>Lentzea</taxon>
    </lineage>
</organism>
<protein>
    <submittedName>
        <fullName evidence="3">D-alanyl-D-alanine carboxypeptidase</fullName>
    </submittedName>
</protein>
<dbReference type="PANTHER" id="PTHR46825:SF7">
    <property type="entry name" value="D-ALANYL-D-ALANINE CARBOXYPEPTIDASE"/>
    <property type="match status" value="1"/>
</dbReference>
<sequence>MKRLTVLVCALLLLGAAPAKADDGVQTVLDQYLMQAGPGAAVHTGSGTRSTGTGKLHERRPITAADHFRIGSQTKTFTAVVVLQLVDEGRAELDAPISRYLPGVVTGNYDGDVITVRQLLQHTAGLVRDVRDAKAGPGGTYTLAELVRSAMDEPAQNAPGAAQNYSNVGFLVLGMLIERLTGRQAGDAITERVIHPLGLTGTRFPASGDRALKTPFLNGYLGGRLGQLFFWTEATTAVELSFWSTAGAMESTLDDLQRFYRALVGGRLVSPAALAEMKRTFGPADVYGLALVKMPLSCGVVAWGHNGALTTGHYSFTLTTDDGRFASVVTNTNWQGSGKPSAVDVADRAICTS</sequence>
<keyword evidence="1" id="KW-0732">Signal</keyword>
<keyword evidence="3" id="KW-0121">Carboxypeptidase</keyword>
<accession>A0A1G8PH78</accession>
<evidence type="ECO:0000256" key="1">
    <source>
        <dbReference type="SAM" id="SignalP"/>
    </source>
</evidence>
<dbReference type="Gene3D" id="3.40.710.10">
    <property type="entry name" value="DD-peptidase/beta-lactamase superfamily"/>
    <property type="match status" value="1"/>
</dbReference>
<dbReference type="AlphaFoldDB" id="A0A1G8PH78"/>
<keyword evidence="3" id="KW-0378">Hydrolase</keyword>
<dbReference type="RefSeq" id="WP_256334344.1">
    <property type="nucleotide sequence ID" value="NZ_FNET01000001.1"/>
</dbReference>
<evidence type="ECO:0000259" key="2">
    <source>
        <dbReference type="Pfam" id="PF00144"/>
    </source>
</evidence>
<evidence type="ECO:0000313" key="3">
    <source>
        <dbReference type="EMBL" id="SDI91678.1"/>
    </source>
</evidence>
<dbReference type="SUPFAM" id="SSF56601">
    <property type="entry name" value="beta-lactamase/transpeptidase-like"/>
    <property type="match status" value="1"/>
</dbReference>
<dbReference type="InterPro" id="IPR001466">
    <property type="entry name" value="Beta-lactam-related"/>
</dbReference>
<feature type="chain" id="PRO_5011735837" evidence="1">
    <location>
        <begin position="22"/>
        <end position="353"/>
    </location>
</feature>